<protein>
    <submittedName>
        <fullName evidence="1">Uncharacterized protein</fullName>
    </submittedName>
</protein>
<organism evidence="1 2">
    <name type="scientific">Winogradskya consettensis</name>
    <dbReference type="NCBI Taxonomy" id="113560"/>
    <lineage>
        <taxon>Bacteria</taxon>
        <taxon>Bacillati</taxon>
        <taxon>Actinomycetota</taxon>
        <taxon>Actinomycetes</taxon>
        <taxon>Micromonosporales</taxon>
        <taxon>Micromonosporaceae</taxon>
        <taxon>Winogradskya</taxon>
    </lineage>
</organism>
<accession>A0A919SN69</accession>
<dbReference type="EMBL" id="BOQP01000021">
    <property type="protein sequence ID" value="GIM74569.1"/>
    <property type="molecule type" value="Genomic_DNA"/>
</dbReference>
<keyword evidence="2" id="KW-1185">Reference proteome</keyword>
<evidence type="ECO:0000313" key="2">
    <source>
        <dbReference type="Proteomes" id="UP000680865"/>
    </source>
</evidence>
<proteinExistence type="predicted"/>
<sequence>MPLIDLDHEVRAEVSRAPRQHLRLLATLTVGALFFGLTGEPYGSPSPSPDDKETFCPLIQLLDPPMAEVVVIDSDTGKATRIVHCRS</sequence>
<comment type="caution">
    <text evidence="1">The sequence shown here is derived from an EMBL/GenBank/DDBJ whole genome shotgun (WGS) entry which is preliminary data.</text>
</comment>
<evidence type="ECO:0000313" key="1">
    <source>
        <dbReference type="EMBL" id="GIM74569.1"/>
    </source>
</evidence>
<name>A0A919SN69_9ACTN</name>
<reference evidence="1" key="1">
    <citation type="submission" date="2021-03" db="EMBL/GenBank/DDBJ databases">
        <title>Whole genome shotgun sequence of Actinoplanes consettensis NBRC 14913.</title>
        <authorList>
            <person name="Komaki H."/>
            <person name="Tamura T."/>
        </authorList>
    </citation>
    <scope>NUCLEOTIDE SEQUENCE</scope>
    <source>
        <strain evidence="1">NBRC 14913</strain>
    </source>
</reference>
<dbReference type="AlphaFoldDB" id="A0A919SN69"/>
<dbReference type="Proteomes" id="UP000680865">
    <property type="component" value="Unassembled WGS sequence"/>
</dbReference>
<gene>
    <name evidence="1" type="ORF">Aco04nite_40990</name>
</gene>